<gene>
    <name evidence="1" type="ORF">UU48_C0022G0009</name>
</gene>
<dbReference type="InterPro" id="IPR026487">
    <property type="entry name" value="CHP04141"/>
</dbReference>
<feature type="non-terminal residue" evidence="1">
    <location>
        <position position="231"/>
    </location>
</feature>
<reference evidence="1 2" key="1">
    <citation type="journal article" date="2015" name="Nature">
        <title>rRNA introns, odd ribosomes, and small enigmatic genomes across a large radiation of phyla.</title>
        <authorList>
            <person name="Brown C.T."/>
            <person name="Hug L.A."/>
            <person name="Thomas B.C."/>
            <person name="Sharon I."/>
            <person name="Castelle C.J."/>
            <person name="Singh A."/>
            <person name="Wilkins M.J."/>
            <person name="Williams K.H."/>
            <person name="Banfield J.F."/>
        </authorList>
    </citation>
    <scope>NUCLEOTIDE SEQUENCE [LARGE SCALE GENOMIC DNA]</scope>
</reference>
<evidence type="ECO:0000313" key="1">
    <source>
        <dbReference type="EMBL" id="KKR96887.1"/>
    </source>
</evidence>
<dbReference type="NCBIfam" id="TIGR04141">
    <property type="entry name" value="TIGR04141 family sporadically distributed protein"/>
    <property type="match status" value="1"/>
</dbReference>
<organism evidence="1 2">
    <name type="scientific">Candidatus Uhrbacteria bacterium GW2011_GWF2_41_16</name>
    <dbReference type="NCBI Taxonomy" id="1618997"/>
    <lineage>
        <taxon>Bacteria</taxon>
        <taxon>Candidatus Uhriibacteriota</taxon>
    </lineage>
</organism>
<protein>
    <submittedName>
        <fullName evidence="1">Uncharacterized protein</fullName>
    </submittedName>
</protein>
<name>A0A0G0Y9D1_9BACT</name>
<dbReference type="Pfam" id="PF19614">
    <property type="entry name" value="DUF6119"/>
    <property type="match status" value="1"/>
</dbReference>
<dbReference type="EMBL" id="LCAU01000022">
    <property type="protein sequence ID" value="KKR96887.1"/>
    <property type="molecule type" value="Genomic_DNA"/>
</dbReference>
<proteinExistence type="predicted"/>
<sequence length="231" mass="25993">MQKIPSNKLAVYLVKEEFTDHTAILKKHDTLQTKTVEGVGVFYYGDSHNYKPSWLKKFFSSVLGEINLFNAVSRAILLLEVPVSGDKKRIFAIPFGYGWTMMVPGIWEERFGLRTTLNMIAPDTIRKIDKKSMASVPKDTSEQLSRAGIAADFGIDIEQDLIRSITGGSKSELFGKTITGNDALHVSAKIDLAGINNFLKQCYEKFLSEEYKKDFAWIDQIAEVKDPKTKS</sequence>
<dbReference type="AlphaFoldDB" id="A0A0G0Y9D1"/>
<comment type="caution">
    <text evidence="1">The sequence shown here is derived from an EMBL/GenBank/DDBJ whole genome shotgun (WGS) entry which is preliminary data.</text>
</comment>
<accession>A0A0G0Y9D1</accession>
<dbReference type="Proteomes" id="UP000034746">
    <property type="component" value="Unassembled WGS sequence"/>
</dbReference>
<evidence type="ECO:0000313" key="2">
    <source>
        <dbReference type="Proteomes" id="UP000034746"/>
    </source>
</evidence>